<dbReference type="EMBL" id="FP929105">
    <property type="protein sequence ID" value="CBX93307.1"/>
    <property type="molecule type" value="Genomic_DNA"/>
</dbReference>
<dbReference type="HOGENOM" id="CLU_3191471_0_0_1"/>
<accession>E4ZNT8</accession>
<protein>
    <submittedName>
        <fullName evidence="1">Predicted protein</fullName>
    </submittedName>
</protein>
<dbReference type="Proteomes" id="UP000002668">
    <property type="component" value="Genome"/>
</dbReference>
<dbReference type="AlphaFoldDB" id="E4ZNT8"/>
<evidence type="ECO:0000313" key="2">
    <source>
        <dbReference type="Proteomes" id="UP000002668"/>
    </source>
</evidence>
<dbReference type="InParanoid" id="E4ZNT8"/>
<organism evidence="2">
    <name type="scientific">Leptosphaeria maculans (strain JN3 / isolate v23.1.3 / race Av1-4-5-6-7-8)</name>
    <name type="common">Blackleg fungus</name>
    <name type="synonym">Phoma lingam</name>
    <dbReference type="NCBI Taxonomy" id="985895"/>
    <lineage>
        <taxon>Eukaryota</taxon>
        <taxon>Fungi</taxon>
        <taxon>Dikarya</taxon>
        <taxon>Ascomycota</taxon>
        <taxon>Pezizomycotina</taxon>
        <taxon>Dothideomycetes</taxon>
        <taxon>Pleosporomycetidae</taxon>
        <taxon>Pleosporales</taxon>
        <taxon>Pleosporineae</taxon>
        <taxon>Leptosphaeriaceae</taxon>
        <taxon>Plenodomus</taxon>
        <taxon>Plenodomus lingam/Leptosphaeria maculans species complex</taxon>
    </lineage>
</organism>
<sequence length="46" mass="5042">MTGHSTPFILYALPASPSAHVVYPRSKFLRGCSLMNTAIRHVVKAD</sequence>
<proteinExistence type="predicted"/>
<dbReference type="VEuPathDB" id="FungiDB:LEMA_P042080.1"/>
<gene>
    <name evidence="1" type="ORF">LEMA_P042080.1</name>
</gene>
<reference evidence="2" key="1">
    <citation type="journal article" date="2011" name="Nat. Commun.">
        <title>Effector diversification within compartments of the Leptosphaeria maculans genome affected by Repeat-Induced Point mutations.</title>
        <authorList>
            <person name="Rouxel T."/>
            <person name="Grandaubert J."/>
            <person name="Hane J.K."/>
            <person name="Hoede C."/>
            <person name="van de Wouw A.P."/>
            <person name="Couloux A."/>
            <person name="Dominguez V."/>
            <person name="Anthouard V."/>
            <person name="Bally P."/>
            <person name="Bourras S."/>
            <person name="Cozijnsen A.J."/>
            <person name="Ciuffetti L.M."/>
            <person name="Degrave A."/>
            <person name="Dilmaghani A."/>
            <person name="Duret L."/>
            <person name="Fudal I."/>
            <person name="Goodwin S.B."/>
            <person name="Gout L."/>
            <person name="Glaser N."/>
            <person name="Linglin J."/>
            <person name="Kema G.H.J."/>
            <person name="Lapalu N."/>
            <person name="Lawrence C.B."/>
            <person name="May K."/>
            <person name="Meyer M."/>
            <person name="Ollivier B."/>
            <person name="Poulain J."/>
            <person name="Schoch C.L."/>
            <person name="Simon A."/>
            <person name="Spatafora J.W."/>
            <person name="Stachowiak A."/>
            <person name="Turgeon B.G."/>
            <person name="Tyler B.M."/>
            <person name="Vincent D."/>
            <person name="Weissenbach J."/>
            <person name="Amselem J."/>
            <person name="Quesneville H."/>
            <person name="Oliver R.P."/>
            <person name="Wincker P."/>
            <person name="Balesdent M.-H."/>
            <person name="Howlett B.J."/>
        </authorList>
    </citation>
    <scope>NUCLEOTIDE SEQUENCE [LARGE SCALE GENOMIC DNA]</scope>
    <source>
        <strain evidence="2">JN3 / isolate v23.1.3 / race Av1-4-5-6-7-8</strain>
    </source>
</reference>
<name>E4ZNT8_LEPMJ</name>
<evidence type="ECO:0000313" key="1">
    <source>
        <dbReference type="EMBL" id="CBX93307.1"/>
    </source>
</evidence>
<keyword evidence="2" id="KW-1185">Reference proteome</keyword>